<evidence type="ECO:0000256" key="6">
    <source>
        <dbReference type="SAM" id="Phobius"/>
    </source>
</evidence>
<keyword evidence="10" id="KW-1185">Reference proteome</keyword>
<organism evidence="9 10">
    <name type="scientific">Oikopleura dioica</name>
    <name type="common">Tunicate</name>
    <dbReference type="NCBI Taxonomy" id="34765"/>
    <lineage>
        <taxon>Eukaryota</taxon>
        <taxon>Metazoa</taxon>
        <taxon>Chordata</taxon>
        <taxon>Tunicata</taxon>
        <taxon>Appendicularia</taxon>
        <taxon>Copelata</taxon>
        <taxon>Oikopleuridae</taxon>
        <taxon>Oikopleura</taxon>
    </lineage>
</organism>
<dbReference type="InterPro" id="IPR009790">
    <property type="entry name" value="TMEM106"/>
</dbReference>
<evidence type="ECO:0000313" key="10">
    <source>
        <dbReference type="Proteomes" id="UP001158576"/>
    </source>
</evidence>
<keyword evidence="4 6" id="KW-1133">Transmembrane helix</keyword>
<dbReference type="PANTHER" id="PTHR28556:SF4">
    <property type="entry name" value="TRANSMEMBRANE PROTEIN 106A"/>
    <property type="match status" value="1"/>
</dbReference>
<dbReference type="PANTHER" id="PTHR28556">
    <property type="entry name" value="TRANSMEMBRANE PROTEIN 106B"/>
    <property type="match status" value="1"/>
</dbReference>
<comment type="similarity">
    <text evidence="2">Belongs to the TMEM106 family.</text>
</comment>
<protein>
    <submittedName>
        <fullName evidence="9">Oidioi.mRNA.OKI2018_I69.chr1.g731.t1.cds</fullName>
    </submittedName>
</protein>
<sequence>MSEGKLAILEEMENPNFFEEKKGGASTISEYEEFQGREDYTNCPTCQGIGRVARKNLNELVALVPASDDRLKPRNDKRNLFIGGMVVLVVCGLVGGLAIFFLLPRVVMVSMRTPSRDSVIVCPQNGTEPPCTEPTNAHGAVLMNLTVPLHLDNCNFRTGEISAVDFEILFGGVIIGSNKLLKPGHVNSRSEGTFNTTIPAAVTSKINPYAVEACQPDASGPHLMVIHFEITVNVTVHDTVQQTALQQYCYINCSPAVSDITCVL</sequence>
<name>A0ABN7SPF2_OIKDI</name>
<comment type="subcellular location">
    <subcellularLocation>
        <location evidence="1">Endomembrane system</location>
    </subcellularLocation>
</comment>
<gene>
    <name evidence="9" type="ORF">OKIOD_LOCUS9496</name>
</gene>
<evidence type="ECO:0000259" key="7">
    <source>
        <dbReference type="Pfam" id="PF07092"/>
    </source>
</evidence>
<evidence type="ECO:0000259" key="8">
    <source>
        <dbReference type="Pfam" id="PF21002"/>
    </source>
</evidence>
<feature type="transmembrane region" description="Helical" evidence="6">
    <location>
        <begin position="80"/>
        <end position="103"/>
    </location>
</feature>
<dbReference type="InterPro" id="IPR048511">
    <property type="entry name" value="TMEM106_N"/>
</dbReference>
<feature type="domain" description="Transmembrane protein 106 N-terminal" evidence="8">
    <location>
        <begin position="21"/>
        <end position="77"/>
    </location>
</feature>
<dbReference type="Proteomes" id="UP001158576">
    <property type="component" value="Chromosome 1"/>
</dbReference>
<accession>A0ABN7SPF2</accession>
<reference evidence="9 10" key="1">
    <citation type="submission" date="2021-04" db="EMBL/GenBank/DDBJ databases">
        <authorList>
            <person name="Bliznina A."/>
        </authorList>
    </citation>
    <scope>NUCLEOTIDE SEQUENCE [LARGE SCALE GENOMIC DNA]</scope>
</reference>
<dbReference type="Pfam" id="PF21002">
    <property type="entry name" value="TMEM106_N"/>
    <property type="match status" value="1"/>
</dbReference>
<dbReference type="InterPro" id="IPR048509">
    <property type="entry name" value="TMEM106_C"/>
</dbReference>
<evidence type="ECO:0000256" key="1">
    <source>
        <dbReference type="ARBA" id="ARBA00004308"/>
    </source>
</evidence>
<dbReference type="EMBL" id="OU015566">
    <property type="protein sequence ID" value="CAG5103348.1"/>
    <property type="molecule type" value="Genomic_DNA"/>
</dbReference>
<evidence type="ECO:0000313" key="9">
    <source>
        <dbReference type="EMBL" id="CAG5103348.1"/>
    </source>
</evidence>
<evidence type="ECO:0000256" key="5">
    <source>
        <dbReference type="ARBA" id="ARBA00023136"/>
    </source>
</evidence>
<keyword evidence="3 6" id="KW-0812">Transmembrane</keyword>
<evidence type="ECO:0000256" key="2">
    <source>
        <dbReference type="ARBA" id="ARBA00008111"/>
    </source>
</evidence>
<evidence type="ECO:0000256" key="4">
    <source>
        <dbReference type="ARBA" id="ARBA00022989"/>
    </source>
</evidence>
<proteinExistence type="inferred from homology"/>
<evidence type="ECO:0000256" key="3">
    <source>
        <dbReference type="ARBA" id="ARBA00022692"/>
    </source>
</evidence>
<feature type="domain" description="Transmembrane protein 106 C-terminal" evidence="7">
    <location>
        <begin position="139"/>
        <end position="254"/>
    </location>
</feature>
<keyword evidence="5 6" id="KW-0472">Membrane</keyword>
<dbReference type="Pfam" id="PF07092">
    <property type="entry name" value="TMEM106"/>
    <property type="match status" value="1"/>
</dbReference>